<keyword evidence="3" id="KW-1185">Reference proteome</keyword>
<accession>A0ABT1E2I1</accession>
<dbReference type="Proteomes" id="UP001523369">
    <property type="component" value="Unassembled WGS sequence"/>
</dbReference>
<protein>
    <submittedName>
        <fullName evidence="2">CHAT domain-containing protein</fullName>
    </submittedName>
</protein>
<dbReference type="InterPro" id="IPR024983">
    <property type="entry name" value="CHAT_dom"/>
</dbReference>
<evidence type="ECO:0000313" key="3">
    <source>
        <dbReference type="Proteomes" id="UP001523369"/>
    </source>
</evidence>
<organism evidence="2 3">
    <name type="scientific">Paractinoplanes aksuensis</name>
    <dbReference type="NCBI Taxonomy" id="2939490"/>
    <lineage>
        <taxon>Bacteria</taxon>
        <taxon>Bacillati</taxon>
        <taxon>Actinomycetota</taxon>
        <taxon>Actinomycetes</taxon>
        <taxon>Micromonosporales</taxon>
        <taxon>Micromonosporaceae</taxon>
        <taxon>Paractinoplanes</taxon>
    </lineage>
</organism>
<proteinExistence type="predicted"/>
<dbReference type="RefSeq" id="WP_253242371.1">
    <property type="nucleotide sequence ID" value="NZ_JAMYJR010000044.1"/>
</dbReference>
<sequence length="744" mass="82361">MSGVDHVQIWRKFVQLQAANPVLVKAVVEAAASADAADALRLLEEESAEPTLKRKPSFASVPPDLLRSIHQFIDLHPTGDGTVVSDDGCFTFIVAEVADRGDNTTLDWLHQVFFSRLLELDNDYPPLGVALRRAAVAMDYDRSVAEAEQWLFERPEGADPAEPPTLLRDADFDRRMDESDWRRILGRIPLLSQIPAGHASVDLGQLPPALREGVDRLHDSKRYAKASQLLLDQAKAQDPNFDASVHARLAVARDVLARRKFAKIHMMEFGWPELMARVRAPGGKLRLDLLERAVLSDADEVRLAESWQKYQDDERLVDFLRIRPHMGDIFAEEFSTLLAAAGSTVAAGEGGRLTAAAIAPLPPFEDLRLEFTAHAGTELEHPPNELDGRARLVGLGEPVETDVSLPVSDLLESAARLVRYYRVARYGGGNSETRDLTLVPDWGPAAGEDAAVAIGQRLWKQTFEKDMRLSDRLTTALERPEPVRLTISADSNWITELLWECLYVPTIERMAGHTIKMSVVRHVPGARVRETRALATPVRILIVHAAPGGWPLPGAEQEIKTLQRLFARAEQRGEIRLNVLREASAESLQRAVRTFRPQILHYVGHATAPRSDEAGLVLHDDTEQYTLFGAKALAEVLRDYDVVLAVLNGCETGVERVGLTHGICQTIIRAGVPAVIATTRAVSDTSALWFGRELYRALMDGFSLEASIAEARKALRVKKWDWSAYAFYSADPTKLGTFDFPVAG</sequence>
<feature type="domain" description="CHAT" evidence="1">
    <location>
        <begin position="455"/>
        <end position="725"/>
    </location>
</feature>
<evidence type="ECO:0000313" key="2">
    <source>
        <dbReference type="EMBL" id="MCO8276340.1"/>
    </source>
</evidence>
<gene>
    <name evidence="2" type="ORF">M1L60_37750</name>
</gene>
<dbReference type="EMBL" id="JAMYJR010000044">
    <property type="protein sequence ID" value="MCO8276340.1"/>
    <property type="molecule type" value="Genomic_DNA"/>
</dbReference>
<comment type="caution">
    <text evidence="2">The sequence shown here is derived from an EMBL/GenBank/DDBJ whole genome shotgun (WGS) entry which is preliminary data.</text>
</comment>
<evidence type="ECO:0000259" key="1">
    <source>
        <dbReference type="Pfam" id="PF12770"/>
    </source>
</evidence>
<name>A0ABT1E2I1_9ACTN</name>
<dbReference type="Pfam" id="PF12770">
    <property type="entry name" value="CHAT"/>
    <property type="match status" value="1"/>
</dbReference>
<reference evidence="2 3" key="1">
    <citation type="submission" date="2022-06" db="EMBL/GenBank/DDBJ databases">
        <title>New Species of the Genus Actinoplanes, ActinopZanes ferrugineus.</title>
        <authorList>
            <person name="Ding P."/>
        </authorList>
    </citation>
    <scope>NUCLEOTIDE SEQUENCE [LARGE SCALE GENOMIC DNA]</scope>
    <source>
        <strain evidence="2 3">TRM88003</strain>
    </source>
</reference>